<dbReference type="Gene3D" id="3.40.50.1820">
    <property type="entry name" value="alpha/beta hydrolase"/>
    <property type="match status" value="1"/>
</dbReference>
<evidence type="ECO:0000259" key="5">
    <source>
        <dbReference type="Pfam" id="PF12740"/>
    </source>
</evidence>
<dbReference type="GO" id="GO:0003847">
    <property type="term" value="F:1-alkyl-2-acetylglycerophosphocholine esterase activity"/>
    <property type="evidence" value="ECO:0007669"/>
    <property type="project" value="TreeGrafter"/>
</dbReference>
<keyword evidence="2" id="KW-0442">Lipid degradation</keyword>
<keyword evidence="3" id="KW-0443">Lipid metabolism</keyword>
<evidence type="ECO:0000313" key="7">
    <source>
        <dbReference type="Proteomes" id="UP000292120"/>
    </source>
</evidence>
<feature type="chain" id="PRO_5020323965" evidence="4">
    <location>
        <begin position="26"/>
        <end position="291"/>
    </location>
</feature>
<dbReference type="InterPro" id="IPR029058">
    <property type="entry name" value="AB_hydrolase_fold"/>
</dbReference>
<dbReference type="PANTHER" id="PTHR10272:SF0">
    <property type="entry name" value="PLATELET-ACTIVATING FACTOR ACETYLHYDROLASE"/>
    <property type="match status" value="1"/>
</dbReference>
<dbReference type="SUPFAM" id="SSF53474">
    <property type="entry name" value="alpha/beta-Hydrolases"/>
    <property type="match status" value="1"/>
</dbReference>
<sequence>MRTARRLFTALALVASLGAAFPALAAGYERGPAPTAAALNVAGPYEVASFKISATDAKAQGYGGATVHYPKSQGETFGVVALMPGFQAFQLVYDGLVKKIASHGFVVANLDSLARGDFPDARATQLAAGLKHVVSLAQQGQAPYASVADTSRRAVIGNSMGGGATLSAAQADPSLKAAVALQPWHTTKSFAQVQVPMLIVACEKDTIAPNKTHSDPFYASLPVTLPRAEIEVRGASHLCATFLASKAQLNTMNKATVSWLKRFLDDDMRYDPLVKGGISEGEFSRFIVEGF</sequence>
<keyword evidence="4" id="KW-0732">Signal</keyword>
<evidence type="ECO:0000256" key="1">
    <source>
        <dbReference type="ARBA" id="ARBA00022801"/>
    </source>
</evidence>
<dbReference type="Proteomes" id="UP000292120">
    <property type="component" value="Unassembled WGS sequence"/>
</dbReference>
<feature type="domain" description="PET hydrolase/cutinase-like" evidence="5">
    <location>
        <begin position="26"/>
        <end position="274"/>
    </location>
</feature>
<evidence type="ECO:0000256" key="2">
    <source>
        <dbReference type="ARBA" id="ARBA00022963"/>
    </source>
</evidence>
<dbReference type="InterPro" id="IPR041127">
    <property type="entry name" value="PET_hydrolase/cutinase-like"/>
</dbReference>
<accession>A0A4V6MTQ0</accession>
<keyword evidence="1 6" id="KW-0378">Hydrolase</keyword>
<dbReference type="PANTHER" id="PTHR10272">
    <property type="entry name" value="PLATELET-ACTIVATING FACTOR ACETYLHYDROLASE"/>
    <property type="match status" value="1"/>
</dbReference>
<name>A0A4V6MTQ0_9BURK</name>
<reference evidence="6 7" key="1">
    <citation type="submission" date="2019-02" db="EMBL/GenBank/DDBJ databases">
        <title>Aquabacterium sp. strain KMB7.</title>
        <authorList>
            <person name="Chen W.-M."/>
        </authorList>
    </citation>
    <scope>NUCLEOTIDE SEQUENCE [LARGE SCALE GENOMIC DNA]</scope>
    <source>
        <strain evidence="6 7">KMB7</strain>
    </source>
</reference>
<gene>
    <name evidence="6" type="ORF">EYS42_15655</name>
</gene>
<comment type="caution">
    <text evidence="6">The sequence shown here is derived from an EMBL/GenBank/DDBJ whole genome shotgun (WGS) entry which is preliminary data.</text>
</comment>
<evidence type="ECO:0000313" key="6">
    <source>
        <dbReference type="EMBL" id="TBO27870.1"/>
    </source>
</evidence>
<evidence type="ECO:0000256" key="4">
    <source>
        <dbReference type="SAM" id="SignalP"/>
    </source>
</evidence>
<dbReference type="RefSeq" id="WP_130969140.1">
    <property type="nucleotide sequence ID" value="NZ_SIXI01000008.1"/>
</dbReference>
<dbReference type="GO" id="GO:0016042">
    <property type="term" value="P:lipid catabolic process"/>
    <property type="evidence" value="ECO:0007669"/>
    <property type="project" value="UniProtKB-KW"/>
</dbReference>
<dbReference type="AlphaFoldDB" id="A0A4V6MTQ0"/>
<dbReference type="EMBL" id="SIXI01000008">
    <property type="protein sequence ID" value="TBO27870.1"/>
    <property type="molecule type" value="Genomic_DNA"/>
</dbReference>
<organism evidence="6 7">
    <name type="scientific">Aquabacterium lacunae</name>
    <dbReference type="NCBI Taxonomy" id="2528630"/>
    <lineage>
        <taxon>Bacteria</taxon>
        <taxon>Pseudomonadati</taxon>
        <taxon>Pseudomonadota</taxon>
        <taxon>Betaproteobacteria</taxon>
        <taxon>Burkholderiales</taxon>
        <taxon>Aquabacterium</taxon>
    </lineage>
</organism>
<evidence type="ECO:0000256" key="3">
    <source>
        <dbReference type="ARBA" id="ARBA00023098"/>
    </source>
</evidence>
<feature type="signal peptide" evidence="4">
    <location>
        <begin position="1"/>
        <end position="25"/>
    </location>
</feature>
<dbReference type="Pfam" id="PF12740">
    <property type="entry name" value="PETase"/>
    <property type="match status" value="1"/>
</dbReference>
<keyword evidence="7" id="KW-1185">Reference proteome</keyword>
<dbReference type="OrthoDB" id="4269629at2"/>
<protein>
    <submittedName>
        <fullName evidence="6">Alpha/beta hydrolase</fullName>
    </submittedName>
</protein>
<proteinExistence type="predicted"/>